<dbReference type="InterPro" id="IPR011611">
    <property type="entry name" value="PfkB_dom"/>
</dbReference>
<dbReference type="Gene3D" id="3.40.1190.20">
    <property type="match status" value="1"/>
</dbReference>
<dbReference type="CDD" id="cd01942">
    <property type="entry name" value="ribokinase_group_A"/>
    <property type="match status" value="1"/>
</dbReference>
<evidence type="ECO:0000256" key="1">
    <source>
        <dbReference type="ARBA" id="ARBA00010688"/>
    </source>
</evidence>
<evidence type="ECO:0000256" key="2">
    <source>
        <dbReference type="ARBA" id="ARBA00022679"/>
    </source>
</evidence>
<sequence length="326" mass="34931">MKIAVTGSIATDHLMHFPGRFADQLIADQLHKVSLSFLVDDLVVRRGGVASNIAFGMGKLGLSPILVGAVGADFADYRSWLERHGVDCDSVHVSEVAHTARFVCTTDDDLNQIASFYAGAMSEARNIELDPVDARAGGLDLVLISANDPAAMIRHSQECRARGFKFAADPSQQLARMEGSDVLTLISGAEYLLTNDYERSLLETKAGLTGEQVLDQVKIRVTTLGKDGVEITGRGIERIHVPVARDVIPGDPTGVGDGFRAGFFAAIGWGLGLERAAQVGSLVAALVLESVGPQEYDIRGEDFAKRFADSYGDQAVAEIKQFLPTV</sequence>
<dbReference type="InterPro" id="IPR029056">
    <property type="entry name" value="Ribokinase-like"/>
</dbReference>
<name>A0ABQ3Z3W5_9ACTN</name>
<gene>
    <name evidence="5" type="ORF">Adu01nite_58570</name>
</gene>
<dbReference type="EMBL" id="BOML01000047">
    <property type="protein sequence ID" value="GIE04507.1"/>
    <property type="molecule type" value="Genomic_DNA"/>
</dbReference>
<dbReference type="Proteomes" id="UP000637628">
    <property type="component" value="Unassembled WGS sequence"/>
</dbReference>
<protein>
    <submittedName>
        <fullName evidence="5">Adenosine kinase</fullName>
    </submittedName>
</protein>
<keyword evidence="2" id="KW-0808">Transferase</keyword>
<dbReference type="PANTHER" id="PTHR43085">
    <property type="entry name" value="HEXOKINASE FAMILY MEMBER"/>
    <property type="match status" value="1"/>
</dbReference>
<evidence type="ECO:0000313" key="6">
    <source>
        <dbReference type="Proteomes" id="UP000637628"/>
    </source>
</evidence>
<dbReference type="GO" id="GO:0016301">
    <property type="term" value="F:kinase activity"/>
    <property type="evidence" value="ECO:0007669"/>
    <property type="project" value="UniProtKB-KW"/>
</dbReference>
<dbReference type="InterPro" id="IPR002173">
    <property type="entry name" value="Carboh/pur_kinase_PfkB_CS"/>
</dbReference>
<keyword evidence="6" id="KW-1185">Reference proteome</keyword>
<dbReference type="PANTHER" id="PTHR43085:SF46">
    <property type="entry name" value="ADENOSINE KINASE"/>
    <property type="match status" value="1"/>
</dbReference>
<dbReference type="Pfam" id="PF00294">
    <property type="entry name" value="PfkB"/>
    <property type="match status" value="1"/>
</dbReference>
<accession>A0ABQ3Z3W5</accession>
<reference evidence="5 6" key="1">
    <citation type="submission" date="2021-01" db="EMBL/GenBank/DDBJ databases">
        <title>Whole genome shotgun sequence of Actinoplanes durhamensis NBRC 14914.</title>
        <authorList>
            <person name="Komaki H."/>
            <person name="Tamura T."/>
        </authorList>
    </citation>
    <scope>NUCLEOTIDE SEQUENCE [LARGE SCALE GENOMIC DNA]</scope>
    <source>
        <strain evidence="5 6">NBRC 14914</strain>
    </source>
</reference>
<comment type="similarity">
    <text evidence="1">Belongs to the carbohydrate kinase PfkB family.</text>
</comment>
<evidence type="ECO:0000259" key="4">
    <source>
        <dbReference type="Pfam" id="PF00294"/>
    </source>
</evidence>
<comment type="caution">
    <text evidence="5">The sequence shown here is derived from an EMBL/GenBank/DDBJ whole genome shotgun (WGS) entry which is preliminary data.</text>
</comment>
<proteinExistence type="inferred from homology"/>
<evidence type="ECO:0000256" key="3">
    <source>
        <dbReference type="ARBA" id="ARBA00022777"/>
    </source>
</evidence>
<organism evidence="5 6">
    <name type="scientific">Paractinoplanes durhamensis</name>
    <dbReference type="NCBI Taxonomy" id="113563"/>
    <lineage>
        <taxon>Bacteria</taxon>
        <taxon>Bacillati</taxon>
        <taxon>Actinomycetota</taxon>
        <taxon>Actinomycetes</taxon>
        <taxon>Micromonosporales</taxon>
        <taxon>Micromonosporaceae</taxon>
        <taxon>Paractinoplanes</taxon>
    </lineage>
</organism>
<evidence type="ECO:0000313" key="5">
    <source>
        <dbReference type="EMBL" id="GIE04507.1"/>
    </source>
</evidence>
<feature type="domain" description="Carbohydrate kinase PfkB" evidence="4">
    <location>
        <begin position="25"/>
        <end position="295"/>
    </location>
</feature>
<dbReference type="SUPFAM" id="SSF53613">
    <property type="entry name" value="Ribokinase-like"/>
    <property type="match status" value="1"/>
</dbReference>
<dbReference type="PROSITE" id="PS00583">
    <property type="entry name" value="PFKB_KINASES_1"/>
    <property type="match status" value="1"/>
</dbReference>
<keyword evidence="3 5" id="KW-0418">Kinase</keyword>
<dbReference type="RefSeq" id="WP_203731310.1">
    <property type="nucleotide sequence ID" value="NZ_BAAATX010000011.1"/>
</dbReference>
<dbReference type="InterPro" id="IPR050306">
    <property type="entry name" value="PfkB_Carbo_kinase"/>
</dbReference>